<accession>A0AAI9VC11</accession>
<evidence type="ECO:0000313" key="1">
    <source>
        <dbReference type="EMBL" id="KAK1476823.1"/>
    </source>
</evidence>
<name>A0AAI9VC11_9PEZI</name>
<sequence length="420" mass="46740">MSCKLGCGADGGKGARRRGRGTLLYAYEYTNYCLSPVILANRRPHFPRLSNFALTFSPLTFGKLASSTLLTITYRPGFRDAQTSYLINELCRADQDPYEALGRKAIERQLNSLVLLQQPQRGFCEQGQRNDGQRPGLFPFITTPVASFVGSRANTAAWSMDIRIRWFVSIAHLSLLIKVTPGLFRLQLLRQDNDSKSTDPTSLFSGMRKRLPRPANRLTVCQRNTTLFAADKMPTFKGTDERLSRFAWRGSLNQPLARNKAVMVRPYTGRSSKQAAAVLRVALFRRHGTYPIDATLVYSASPQSHTAAASTSTQDAEANTSTGPYSIYTGPYAPTGNRNGNGFFPFEQLKADDAGATGVDIRREGHSAALRMTRWFYQPGLVTQILGALMQALWGHTRVPPQGIFRMIPNVLYLQRGEQD</sequence>
<gene>
    <name evidence="1" type="ORF">CCUS01_16734</name>
</gene>
<reference evidence="1" key="1">
    <citation type="submission" date="2016-11" db="EMBL/GenBank/DDBJ databases">
        <title>The genome sequence of Colletotrichum cuscutae.</title>
        <authorList>
            <person name="Baroncelli R."/>
        </authorList>
    </citation>
    <scope>NUCLEOTIDE SEQUENCE</scope>
    <source>
        <strain evidence="1">IMI 304802</strain>
    </source>
</reference>
<evidence type="ECO:0000313" key="2">
    <source>
        <dbReference type="Proteomes" id="UP001239213"/>
    </source>
</evidence>
<dbReference type="EMBL" id="MPDP01000138">
    <property type="protein sequence ID" value="KAK1476823.1"/>
    <property type="molecule type" value="Genomic_DNA"/>
</dbReference>
<comment type="caution">
    <text evidence="1">The sequence shown here is derived from an EMBL/GenBank/DDBJ whole genome shotgun (WGS) entry which is preliminary data.</text>
</comment>
<protein>
    <submittedName>
        <fullName evidence="1">Uncharacterized protein</fullName>
    </submittedName>
</protein>
<dbReference type="Proteomes" id="UP001239213">
    <property type="component" value="Unassembled WGS sequence"/>
</dbReference>
<proteinExistence type="predicted"/>
<keyword evidence="2" id="KW-1185">Reference proteome</keyword>
<organism evidence="1 2">
    <name type="scientific">Colletotrichum cuscutae</name>
    <dbReference type="NCBI Taxonomy" id="1209917"/>
    <lineage>
        <taxon>Eukaryota</taxon>
        <taxon>Fungi</taxon>
        <taxon>Dikarya</taxon>
        <taxon>Ascomycota</taxon>
        <taxon>Pezizomycotina</taxon>
        <taxon>Sordariomycetes</taxon>
        <taxon>Hypocreomycetidae</taxon>
        <taxon>Glomerellales</taxon>
        <taxon>Glomerellaceae</taxon>
        <taxon>Colletotrichum</taxon>
        <taxon>Colletotrichum acutatum species complex</taxon>
    </lineage>
</organism>
<dbReference type="AlphaFoldDB" id="A0AAI9VC11"/>